<gene>
    <name evidence="1" type="ORF">HMPREF9498_00361</name>
</gene>
<comment type="caution">
    <text evidence="1">The sequence shown here is derived from an EMBL/GenBank/DDBJ whole genome shotgun (WGS) entry which is preliminary data.</text>
</comment>
<organism evidence="1 2">
    <name type="scientific">Enterococcus faecalis TX4248</name>
    <dbReference type="NCBI Taxonomy" id="749495"/>
    <lineage>
        <taxon>Bacteria</taxon>
        <taxon>Bacillati</taxon>
        <taxon>Bacillota</taxon>
        <taxon>Bacilli</taxon>
        <taxon>Lactobacillales</taxon>
        <taxon>Enterococcaceae</taxon>
        <taxon>Enterococcus</taxon>
    </lineage>
</organism>
<evidence type="ECO:0000313" key="1">
    <source>
        <dbReference type="EMBL" id="EFM84016.1"/>
    </source>
</evidence>
<evidence type="ECO:0000313" key="2">
    <source>
        <dbReference type="Proteomes" id="UP000004846"/>
    </source>
</evidence>
<proteinExistence type="predicted"/>
<dbReference type="Proteomes" id="UP000004846">
    <property type="component" value="Unassembled WGS sequence"/>
</dbReference>
<protein>
    <submittedName>
        <fullName evidence="1">Uncharacterized protein</fullName>
    </submittedName>
</protein>
<sequence length="53" mass="5955">MQNQVYLINSDQEQFKKENSSDVAVDKVPGRGTVVLTFMSARICNFGCTYCFA</sequence>
<dbReference type="AlphaFoldDB" id="A0A125WA06"/>
<reference evidence="1 2" key="1">
    <citation type="submission" date="2010-07" db="EMBL/GenBank/DDBJ databases">
        <authorList>
            <person name="Sid Ahmed O."/>
        </authorList>
    </citation>
    <scope>NUCLEOTIDE SEQUENCE [LARGE SCALE GENOMIC DNA]</scope>
    <source>
        <strain evidence="1 2">TX4248</strain>
    </source>
</reference>
<accession>A0A125WA06</accession>
<dbReference type="EMBL" id="AEBR01000008">
    <property type="protein sequence ID" value="EFM84016.1"/>
    <property type="molecule type" value="Genomic_DNA"/>
</dbReference>
<dbReference type="HOGENOM" id="CLU_3061302_0_0_9"/>
<dbReference type="RefSeq" id="WP_002366123.1">
    <property type="nucleotide sequence ID" value="NZ_GL454414.1"/>
</dbReference>
<name>A0A125WA06_ENTFL</name>